<keyword evidence="3" id="KW-0677">Repeat</keyword>
<reference evidence="8" key="1">
    <citation type="submission" date="2022-12" db="EMBL/GenBank/DDBJ databases">
        <title>Genome assemblies of Blomia tropicalis.</title>
        <authorList>
            <person name="Cui Y."/>
        </authorList>
    </citation>
    <scope>NUCLEOTIDE SEQUENCE</scope>
    <source>
        <tissue evidence="8">Adult mites</tissue>
    </source>
</reference>
<evidence type="ECO:0000256" key="2">
    <source>
        <dbReference type="ARBA" id="ARBA00022490"/>
    </source>
</evidence>
<dbReference type="Gene3D" id="3.30.70.330">
    <property type="match status" value="2"/>
</dbReference>
<feature type="region of interest" description="Disordered" evidence="6">
    <location>
        <begin position="209"/>
        <end position="324"/>
    </location>
</feature>
<evidence type="ECO:0000256" key="1">
    <source>
        <dbReference type="ARBA" id="ARBA00004496"/>
    </source>
</evidence>
<dbReference type="FunFam" id="3.30.70.330:FF:000025">
    <property type="entry name" value="RNA-binding protein Musashi homolog 2 isoform X1"/>
    <property type="match status" value="1"/>
</dbReference>
<feature type="compositionally biased region" description="Low complexity" evidence="6">
    <location>
        <begin position="153"/>
        <end position="172"/>
    </location>
</feature>
<comment type="subcellular location">
    <subcellularLocation>
        <location evidence="1">Cytoplasm</location>
    </subcellularLocation>
</comment>
<dbReference type="CDD" id="cd12325">
    <property type="entry name" value="RRM1_hnRNPA_hnRNPD_like"/>
    <property type="match status" value="1"/>
</dbReference>
<evidence type="ECO:0000256" key="5">
    <source>
        <dbReference type="PROSITE-ProRule" id="PRU00176"/>
    </source>
</evidence>
<feature type="domain" description="RRM" evidence="7">
    <location>
        <begin position="10"/>
        <end position="87"/>
    </location>
</feature>
<dbReference type="EMBL" id="JAPWDV010000002">
    <property type="protein sequence ID" value="KAJ6219599.1"/>
    <property type="molecule type" value="Genomic_DNA"/>
</dbReference>
<evidence type="ECO:0000256" key="4">
    <source>
        <dbReference type="ARBA" id="ARBA00022884"/>
    </source>
</evidence>
<feature type="region of interest" description="Disordered" evidence="6">
    <location>
        <begin position="141"/>
        <end position="184"/>
    </location>
</feature>
<dbReference type="PANTHER" id="PTHR48032:SF18">
    <property type="entry name" value="RRM DOMAIN-CONTAINING PROTEIN"/>
    <property type="match status" value="1"/>
</dbReference>
<evidence type="ECO:0000256" key="6">
    <source>
        <dbReference type="SAM" id="MobiDB-lite"/>
    </source>
</evidence>
<dbReference type="GO" id="GO:0003729">
    <property type="term" value="F:mRNA binding"/>
    <property type="evidence" value="ECO:0007669"/>
    <property type="project" value="TreeGrafter"/>
</dbReference>
<dbReference type="SMART" id="SM00360">
    <property type="entry name" value="RRM"/>
    <property type="match status" value="2"/>
</dbReference>
<name>A0A9Q0M680_BLOTA</name>
<dbReference type="Pfam" id="PF00076">
    <property type="entry name" value="RRM_1"/>
    <property type="match status" value="2"/>
</dbReference>
<evidence type="ECO:0000313" key="9">
    <source>
        <dbReference type="Proteomes" id="UP001142055"/>
    </source>
</evidence>
<dbReference type="PANTHER" id="PTHR48032">
    <property type="entry name" value="RNA-BINDING PROTEIN MUSASHI HOMOLOG RBP6"/>
    <property type="match status" value="1"/>
</dbReference>
<keyword evidence="4 5" id="KW-0694">RNA-binding</keyword>
<comment type="caution">
    <text evidence="8">The sequence shown here is derived from an EMBL/GenBank/DDBJ whole genome shotgun (WGS) entry which is preliminary data.</text>
</comment>
<evidence type="ECO:0000313" key="8">
    <source>
        <dbReference type="EMBL" id="KAJ6219599.1"/>
    </source>
</evidence>
<keyword evidence="9" id="KW-1185">Reference proteome</keyword>
<dbReference type="Proteomes" id="UP001142055">
    <property type="component" value="Chromosome 2"/>
</dbReference>
<feature type="domain" description="RRM" evidence="7">
    <location>
        <begin position="103"/>
        <end position="144"/>
    </location>
</feature>
<accession>A0A9Q0M680</accession>
<evidence type="ECO:0000256" key="3">
    <source>
        <dbReference type="ARBA" id="ARBA00022737"/>
    </source>
</evidence>
<dbReference type="OMA" id="FPQHESS"/>
<keyword evidence="2" id="KW-0963">Cytoplasm</keyword>
<dbReference type="GO" id="GO:0006417">
    <property type="term" value="P:regulation of translation"/>
    <property type="evidence" value="ECO:0007669"/>
    <property type="project" value="TreeGrafter"/>
</dbReference>
<dbReference type="InterPro" id="IPR012677">
    <property type="entry name" value="Nucleotide-bd_a/b_plait_sf"/>
</dbReference>
<proteinExistence type="predicted"/>
<sequence length="324" mass="34733">MNPDIAENGAKLFVGGLSWETTEAKMEEYFSEFGQVIECLVMKNNDTGKSRGFGFVTFKDPNSVKHVLSLNGHQLDGRTIDPKECNPKNAARTKKEAKQANSPKIFLGGLPANITETGLKEFFSKYGKVVEVIIMYDQEKKKSRAAQPPAFPHPHSQPNSSNNSAQGSNAPNHQQSVFIPTGNLNPNLSTNSNLSNLLSSAITIPSGSSNMGPFPQHESSNFIGSARSGPNNYPNSVGSNTVGGVGNGTSSNGVFPGANTPHNMNYGNSFGGVPPNMPPPGAQHHHGNEGPQGIHPNSFNNNSIQQFGSRMASQNQGYHPYRRS</sequence>
<organism evidence="8 9">
    <name type="scientific">Blomia tropicalis</name>
    <name type="common">Mite</name>
    <dbReference type="NCBI Taxonomy" id="40697"/>
    <lineage>
        <taxon>Eukaryota</taxon>
        <taxon>Metazoa</taxon>
        <taxon>Ecdysozoa</taxon>
        <taxon>Arthropoda</taxon>
        <taxon>Chelicerata</taxon>
        <taxon>Arachnida</taxon>
        <taxon>Acari</taxon>
        <taxon>Acariformes</taxon>
        <taxon>Sarcoptiformes</taxon>
        <taxon>Astigmata</taxon>
        <taxon>Glycyphagoidea</taxon>
        <taxon>Echimyopodidae</taxon>
        <taxon>Blomia</taxon>
    </lineage>
</organism>
<dbReference type="AlphaFoldDB" id="A0A9Q0M680"/>
<dbReference type="GO" id="GO:0005737">
    <property type="term" value="C:cytoplasm"/>
    <property type="evidence" value="ECO:0007669"/>
    <property type="project" value="UniProtKB-SubCell"/>
</dbReference>
<feature type="compositionally biased region" description="Polar residues" evidence="6">
    <location>
        <begin position="295"/>
        <end position="317"/>
    </location>
</feature>
<dbReference type="PROSITE" id="PS50102">
    <property type="entry name" value="RRM"/>
    <property type="match status" value="2"/>
</dbReference>
<feature type="compositionally biased region" description="Polar residues" evidence="6">
    <location>
        <begin position="209"/>
        <end position="234"/>
    </location>
</feature>
<dbReference type="InterPro" id="IPR000504">
    <property type="entry name" value="RRM_dom"/>
</dbReference>
<dbReference type="InterPro" id="IPR035979">
    <property type="entry name" value="RBD_domain_sf"/>
</dbReference>
<dbReference type="SUPFAM" id="SSF54928">
    <property type="entry name" value="RNA-binding domain, RBD"/>
    <property type="match status" value="1"/>
</dbReference>
<evidence type="ECO:0000259" key="7">
    <source>
        <dbReference type="PROSITE" id="PS50102"/>
    </source>
</evidence>
<protein>
    <recommendedName>
        <fullName evidence="7">RRM domain-containing protein</fullName>
    </recommendedName>
</protein>
<gene>
    <name evidence="8" type="ORF">RDWZM_005411</name>
</gene>